<feature type="region of interest" description="Disordered" evidence="1">
    <location>
        <begin position="30"/>
        <end position="79"/>
    </location>
</feature>
<feature type="signal peptide" evidence="2">
    <location>
        <begin position="1"/>
        <end position="21"/>
    </location>
</feature>
<evidence type="ECO:0000313" key="3">
    <source>
        <dbReference type="EMBL" id="JAP86303.1"/>
    </source>
</evidence>
<feature type="compositionally biased region" description="Basic residues" evidence="1">
    <location>
        <begin position="47"/>
        <end position="56"/>
    </location>
</feature>
<keyword evidence="2" id="KW-0732">Signal</keyword>
<evidence type="ECO:0000256" key="1">
    <source>
        <dbReference type="SAM" id="MobiDB-lite"/>
    </source>
</evidence>
<accession>A0A131Z4H3</accession>
<reference evidence="3" key="1">
    <citation type="journal article" date="2016" name="Ticks Tick Borne Dis.">
        <title>De novo assembly and annotation of the salivary gland transcriptome of Rhipicephalus appendiculatus male and female ticks during blood feeding.</title>
        <authorList>
            <person name="de Castro M.H."/>
            <person name="de Klerk D."/>
            <person name="Pienaar R."/>
            <person name="Latif A.A."/>
            <person name="Rees D.J."/>
            <person name="Mans B.J."/>
        </authorList>
    </citation>
    <scope>NUCLEOTIDE SEQUENCE</scope>
    <source>
        <tissue evidence="3">Salivary glands</tissue>
    </source>
</reference>
<feature type="chain" id="PRO_5007286742" evidence="2">
    <location>
        <begin position="22"/>
        <end position="79"/>
    </location>
</feature>
<dbReference type="EMBL" id="GEDV01002254">
    <property type="protein sequence ID" value="JAP86303.1"/>
    <property type="molecule type" value="Transcribed_RNA"/>
</dbReference>
<name>A0A131Z4H3_RHIAP</name>
<evidence type="ECO:0000256" key="2">
    <source>
        <dbReference type="SAM" id="SignalP"/>
    </source>
</evidence>
<proteinExistence type="predicted"/>
<dbReference type="AlphaFoldDB" id="A0A131Z4H3"/>
<sequence length="79" mass="8641">MAKISSLHFVVLVAALVFILATFQEEGTLLATAQPVPKNNGADKPKERRRRRRRGLNCRNPKAIPCSPFGPRSGPASDD</sequence>
<protein>
    <submittedName>
        <fullName evidence="3">Uncharacterized protein</fullName>
    </submittedName>
</protein>
<organism evidence="3">
    <name type="scientific">Rhipicephalus appendiculatus</name>
    <name type="common">Brown ear tick</name>
    <dbReference type="NCBI Taxonomy" id="34631"/>
    <lineage>
        <taxon>Eukaryota</taxon>
        <taxon>Metazoa</taxon>
        <taxon>Ecdysozoa</taxon>
        <taxon>Arthropoda</taxon>
        <taxon>Chelicerata</taxon>
        <taxon>Arachnida</taxon>
        <taxon>Acari</taxon>
        <taxon>Parasitiformes</taxon>
        <taxon>Ixodida</taxon>
        <taxon>Ixodoidea</taxon>
        <taxon>Ixodidae</taxon>
        <taxon>Rhipicephalinae</taxon>
        <taxon>Rhipicephalus</taxon>
        <taxon>Rhipicephalus</taxon>
    </lineage>
</organism>